<comment type="caution">
    <text evidence="2">The sequence shown here is derived from an EMBL/GenBank/DDBJ whole genome shotgun (WGS) entry which is preliminary data.</text>
</comment>
<accession>A0A5B7EAI8</accession>
<evidence type="ECO:0000313" key="2">
    <source>
        <dbReference type="EMBL" id="MPC30377.1"/>
    </source>
</evidence>
<dbReference type="AlphaFoldDB" id="A0A5B7EAI8"/>
<evidence type="ECO:0000256" key="1">
    <source>
        <dbReference type="SAM" id="MobiDB-lite"/>
    </source>
</evidence>
<protein>
    <submittedName>
        <fullName evidence="2">Uncharacterized protein</fullName>
    </submittedName>
</protein>
<name>A0A5B7EAI8_PORTR</name>
<dbReference type="EMBL" id="VSRR010002242">
    <property type="protein sequence ID" value="MPC30377.1"/>
    <property type="molecule type" value="Genomic_DNA"/>
</dbReference>
<organism evidence="2 3">
    <name type="scientific">Portunus trituberculatus</name>
    <name type="common">Swimming crab</name>
    <name type="synonym">Neptunus trituberculatus</name>
    <dbReference type="NCBI Taxonomy" id="210409"/>
    <lineage>
        <taxon>Eukaryota</taxon>
        <taxon>Metazoa</taxon>
        <taxon>Ecdysozoa</taxon>
        <taxon>Arthropoda</taxon>
        <taxon>Crustacea</taxon>
        <taxon>Multicrustacea</taxon>
        <taxon>Malacostraca</taxon>
        <taxon>Eumalacostraca</taxon>
        <taxon>Eucarida</taxon>
        <taxon>Decapoda</taxon>
        <taxon>Pleocyemata</taxon>
        <taxon>Brachyura</taxon>
        <taxon>Eubrachyura</taxon>
        <taxon>Portunoidea</taxon>
        <taxon>Portunidae</taxon>
        <taxon>Portuninae</taxon>
        <taxon>Portunus</taxon>
    </lineage>
</organism>
<keyword evidence="3" id="KW-1185">Reference proteome</keyword>
<sequence length="75" mass="8438">MTTFERHTGAGNGEGWMVGREEGNAARHENGWAVEPLVWRLDQWRPRPSRHAATTARSLTRAETFARTHGPLSTL</sequence>
<feature type="region of interest" description="Disordered" evidence="1">
    <location>
        <begin position="51"/>
        <end position="75"/>
    </location>
</feature>
<proteinExistence type="predicted"/>
<gene>
    <name evidence="2" type="ORF">E2C01_023640</name>
</gene>
<reference evidence="2 3" key="1">
    <citation type="submission" date="2019-05" db="EMBL/GenBank/DDBJ databases">
        <title>Another draft genome of Portunus trituberculatus and its Hox gene families provides insights of decapod evolution.</title>
        <authorList>
            <person name="Jeong J.-H."/>
            <person name="Song I."/>
            <person name="Kim S."/>
            <person name="Choi T."/>
            <person name="Kim D."/>
            <person name="Ryu S."/>
            <person name="Kim W."/>
        </authorList>
    </citation>
    <scope>NUCLEOTIDE SEQUENCE [LARGE SCALE GENOMIC DNA]</scope>
    <source>
        <tissue evidence="2">Muscle</tissue>
    </source>
</reference>
<evidence type="ECO:0000313" key="3">
    <source>
        <dbReference type="Proteomes" id="UP000324222"/>
    </source>
</evidence>
<dbReference type="Proteomes" id="UP000324222">
    <property type="component" value="Unassembled WGS sequence"/>
</dbReference>